<protein>
    <submittedName>
        <fullName evidence="1">Uncharacterized protein</fullName>
    </submittedName>
</protein>
<evidence type="ECO:0000313" key="1">
    <source>
        <dbReference type="EMBL" id="KAA6410591.1"/>
    </source>
</evidence>
<sequence>MPGIIEEANALLEYILPIEFDRGRKIAIIPTYPQLILQGDNYNVKLWATSLSGGPKTVNMMMPSLGRALKRLADLGHGRSEFVDDIRYMFIEHSGGSGTTTSVESLAD</sequence>
<reference evidence="1 2" key="1">
    <citation type="submission" date="2019-09" db="EMBL/GenBank/DDBJ databases">
        <title>The hologenome of the rock-dwelling lichen Lasallia pustulata.</title>
        <authorList>
            <person name="Greshake Tzovaras B."/>
            <person name="Segers F."/>
            <person name="Bicker A."/>
            <person name="Dal Grande F."/>
            <person name="Otte J."/>
            <person name="Hankeln T."/>
            <person name="Schmitt I."/>
            <person name="Ebersberger I."/>
        </authorList>
    </citation>
    <scope>NUCLEOTIDE SEQUENCE [LARGE SCALE GENOMIC DNA]</scope>
    <source>
        <strain evidence="1">A1-1</strain>
    </source>
</reference>
<dbReference type="EMBL" id="VXIT01000009">
    <property type="protein sequence ID" value="KAA6410591.1"/>
    <property type="molecule type" value="Genomic_DNA"/>
</dbReference>
<dbReference type="AlphaFoldDB" id="A0A5M8PM70"/>
<name>A0A5M8PM70_9LECA</name>
<gene>
    <name evidence="1" type="ORF">FRX48_06013</name>
</gene>
<dbReference type="Proteomes" id="UP000324767">
    <property type="component" value="Unassembled WGS sequence"/>
</dbReference>
<comment type="caution">
    <text evidence="1">The sequence shown here is derived from an EMBL/GenBank/DDBJ whole genome shotgun (WGS) entry which is preliminary data.</text>
</comment>
<evidence type="ECO:0000313" key="2">
    <source>
        <dbReference type="Proteomes" id="UP000324767"/>
    </source>
</evidence>
<proteinExistence type="predicted"/>
<organism evidence="1 2">
    <name type="scientific">Lasallia pustulata</name>
    <dbReference type="NCBI Taxonomy" id="136370"/>
    <lineage>
        <taxon>Eukaryota</taxon>
        <taxon>Fungi</taxon>
        <taxon>Dikarya</taxon>
        <taxon>Ascomycota</taxon>
        <taxon>Pezizomycotina</taxon>
        <taxon>Lecanoromycetes</taxon>
        <taxon>OSLEUM clade</taxon>
        <taxon>Umbilicariomycetidae</taxon>
        <taxon>Umbilicariales</taxon>
        <taxon>Umbilicariaceae</taxon>
        <taxon>Lasallia</taxon>
    </lineage>
</organism>
<accession>A0A5M8PM70</accession>